<reference evidence="3" key="1">
    <citation type="journal article" date="2016" name="Nature">
        <title>Genome evolution in the allotetraploid frog Xenopus laevis.</title>
        <authorList>
            <person name="Session A.M."/>
            <person name="Uno Y."/>
            <person name="Kwon T."/>
            <person name="Chapman J.A."/>
            <person name="Toyoda A."/>
            <person name="Takahashi S."/>
            <person name="Fukui A."/>
            <person name="Hikosaka A."/>
            <person name="Suzuki A."/>
            <person name="Kondo M."/>
            <person name="van Heeringen S.J."/>
            <person name="Quigley I."/>
            <person name="Heinz S."/>
            <person name="Ogino H."/>
            <person name="Ochi H."/>
            <person name="Hellsten U."/>
            <person name="Lyons J.B."/>
            <person name="Simakov O."/>
            <person name="Putnam N."/>
            <person name="Stites J."/>
            <person name="Kuroki Y."/>
            <person name="Tanaka T."/>
            <person name="Michiue T."/>
            <person name="Watanabe M."/>
            <person name="Bogdanovic O."/>
            <person name="Lister R."/>
            <person name="Georgiou G."/>
            <person name="Paranjpe S.S."/>
            <person name="van Kruijsbergen I."/>
            <person name="Shu S."/>
            <person name="Carlson J."/>
            <person name="Kinoshita T."/>
            <person name="Ohta Y."/>
            <person name="Mawaribuchi S."/>
            <person name="Jenkins J."/>
            <person name="Grimwood J."/>
            <person name="Schmutz J."/>
            <person name="Mitros T."/>
            <person name="Mozaffari S.V."/>
            <person name="Suzuki Y."/>
            <person name="Haramoto Y."/>
            <person name="Yamamoto T.S."/>
            <person name="Takagi C."/>
            <person name="Heald R."/>
            <person name="Miller K."/>
            <person name="Haudenschild C."/>
            <person name="Kitzman J."/>
            <person name="Nakayama T."/>
            <person name="Izutsu Y."/>
            <person name="Robert J."/>
            <person name="Fortriede J."/>
            <person name="Burns K."/>
            <person name="Lotay V."/>
            <person name="Karimi K."/>
            <person name="Yasuoka Y."/>
            <person name="Dichmann D.S."/>
            <person name="Flajnik M.F."/>
            <person name="Houston D.W."/>
            <person name="Shendure J."/>
            <person name="DuPasquier L."/>
            <person name="Vize P.D."/>
            <person name="Zorn A.M."/>
            <person name="Ito M."/>
            <person name="Marcotte E.M."/>
            <person name="Wallingford J.B."/>
            <person name="Ito Y."/>
            <person name="Asashima M."/>
            <person name="Ueno N."/>
            <person name="Matsuda Y."/>
            <person name="Veenstra G.J."/>
            <person name="Fujiyama A."/>
            <person name="Harland R.M."/>
            <person name="Taira M."/>
            <person name="Rokhsar D.S."/>
        </authorList>
    </citation>
    <scope>NUCLEOTIDE SEQUENCE [LARGE SCALE GENOMIC DNA]</scope>
    <source>
        <strain evidence="3">J</strain>
    </source>
</reference>
<dbReference type="Proteomes" id="UP000694892">
    <property type="component" value="Chromosome 1L"/>
</dbReference>
<gene>
    <name evidence="2" type="ORF">XELAEV_18005085mg</name>
</gene>
<sequence>MHHPLSLLSRIQASSCSHTISSPHTGHPLSLIIGGKGGKNIWGHVEGLGARSLIGAPVGPGHPSPTMDTRET</sequence>
<name>A0A974DWN1_XENLA</name>
<proteinExistence type="predicted"/>
<dbReference type="AlphaFoldDB" id="A0A974DWN1"/>
<accession>A0A974DWN1</accession>
<organism evidence="2 3">
    <name type="scientific">Xenopus laevis</name>
    <name type="common">African clawed frog</name>
    <dbReference type="NCBI Taxonomy" id="8355"/>
    <lineage>
        <taxon>Eukaryota</taxon>
        <taxon>Metazoa</taxon>
        <taxon>Chordata</taxon>
        <taxon>Craniata</taxon>
        <taxon>Vertebrata</taxon>
        <taxon>Euteleostomi</taxon>
        <taxon>Amphibia</taxon>
        <taxon>Batrachia</taxon>
        <taxon>Anura</taxon>
        <taxon>Pipoidea</taxon>
        <taxon>Pipidae</taxon>
        <taxon>Xenopodinae</taxon>
        <taxon>Xenopus</taxon>
        <taxon>Xenopus</taxon>
    </lineage>
</organism>
<evidence type="ECO:0000313" key="2">
    <source>
        <dbReference type="EMBL" id="OCT99298.1"/>
    </source>
</evidence>
<protein>
    <submittedName>
        <fullName evidence="2">Uncharacterized protein</fullName>
    </submittedName>
</protein>
<feature type="region of interest" description="Disordered" evidence="1">
    <location>
        <begin position="53"/>
        <end position="72"/>
    </location>
</feature>
<evidence type="ECO:0000313" key="3">
    <source>
        <dbReference type="Proteomes" id="UP000694892"/>
    </source>
</evidence>
<dbReference type="EMBL" id="CM004466">
    <property type="protein sequence ID" value="OCT99298.1"/>
    <property type="molecule type" value="Genomic_DNA"/>
</dbReference>
<evidence type="ECO:0000256" key="1">
    <source>
        <dbReference type="SAM" id="MobiDB-lite"/>
    </source>
</evidence>